<keyword evidence="2" id="KW-0472">Membrane</keyword>
<dbReference type="InterPro" id="IPR050923">
    <property type="entry name" value="Cell_Proc_Reg/RNA_Proc"/>
</dbReference>
<feature type="region of interest" description="Disordered" evidence="1">
    <location>
        <begin position="184"/>
        <end position="212"/>
    </location>
</feature>
<keyword evidence="2" id="KW-1133">Transmembrane helix</keyword>
<protein>
    <recommendedName>
        <fullName evidence="3">FHA domain-containing protein</fullName>
    </recommendedName>
</protein>
<dbReference type="Gene3D" id="2.60.200.20">
    <property type="match status" value="1"/>
</dbReference>
<evidence type="ECO:0000259" key="3">
    <source>
        <dbReference type="PROSITE" id="PS50006"/>
    </source>
</evidence>
<dbReference type="InterPro" id="IPR008984">
    <property type="entry name" value="SMAD_FHA_dom_sf"/>
</dbReference>
<dbReference type="SUPFAM" id="SSF49879">
    <property type="entry name" value="SMAD/FHA domain"/>
    <property type="match status" value="1"/>
</dbReference>
<dbReference type="PANTHER" id="PTHR23308">
    <property type="entry name" value="NUCLEAR INHIBITOR OF PROTEIN PHOSPHATASE-1"/>
    <property type="match status" value="1"/>
</dbReference>
<feature type="transmembrane region" description="Helical" evidence="2">
    <location>
        <begin position="241"/>
        <end position="259"/>
    </location>
</feature>
<dbReference type="Pfam" id="PF19909">
    <property type="entry name" value="DUF6382"/>
    <property type="match status" value="1"/>
</dbReference>
<dbReference type="PROSITE" id="PS50006">
    <property type="entry name" value="FHA_DOMAIN"/>
    <property type="match status" value="1"/>
</dbReference>
<evidence type="ECO:0000256" key="1">
    <source>
        <dbReference type="SAM" id="MobiDB-lite"/>
    </source>
</evidence>
<organism evidence="4 5">
    <name type="scientific">Herbinix hemicellulosilytica</name>
    <dbReference type="NCBI Taxonomy" id="1564487"/>
    <lineage>
        <taxon>Bacteria</taxon>
        <taxon>Bacillati</taxon>
        <taxon>Bacillota</taxon>
        <taxon>Clostridia</taxon>
        <taxon>Lachnospirales</taxon>
        <taxon>Lachnospiraceae</taxon>
        <taxon>Herbinix</taxon>
    </lineage>
</organism>
<dbReference type="Proteomes" id="UP000236497">
    <property type="component" value="Unassembled WGS sequence"/>
</dbReference>
<reference evidence="4 5" key="1">
    <citation type="submission" date="2015-06" db="EMBL/GenBank/DDBJ databases">
        <authorList>
            <person name="Wibberg Daniel"/>
        </authorList>
    </citation>
    <scope>NUCLEOTIDE SEQUENCE [LARGE SCALE GENOMIC DNA]</scope>
    <source>
        <strain evidence="4 5">T3/55T</strain>
    </source>
</reference>
<gene>
    <name evidence="4" type="ORF">HHT355_2563</name>
</gene>
<dbReference type="Pfam" id="PF00498">
    <property type="entry name" value="FHA"/>
    <property type="match status" value="1"/>
</dbReference>
<dbReference type="RefSeq" id="WP_158245968.1">
    <property type="nucleotide sequence ID" value="NZ_CVTD020000028.1"/>
</dbReference>
<dbReference type="EMBL" id="CVTD020000028">
    <property type="protein sequence ID" value="CRZ35746.1"/>
    <property type="molecule type" value="Genomic_DNA"/>
</dbReference>
<keyword evidence="5" id="KW-1185">Reference proteome</keyword>
<dbReference type="CDD" id="cd00060">
    <property type="entry name" value="FHA"/>
    <property type="match status" value="1"/>
</dbReference>
<feature type="transmembrane region" description="Helical" evidence="2">
    <location>
        <begin position="274"/>
        <end position="292"/>
    </location>
</feature>
<evidence type="ECO:0000313" key="5">
    <source>
        <dbReference type="Proteomes" id="UP000236497"/>
    </source>
</evidence>
<sequence>MEANYIKDLRSNYLVFSKENQSSENSYCIKMLQANEIPGILRPDLRFIDNKVFYYYDITSKQALDVIYEKSPISYRQLKNLFINITEIMDQTYEYLLDENDLILEPKYIYTDLSLGNISLCYLPGYNTDIRKQLVNLIEYLMNKVDYKDNEAVLYIYNLYAISREEGFSYKKFIMQAKEDTHSSQASENIRSGKSKISDKNEEETKQEKKTENKEAVIQIPVMQEKISDDREIYYYPIKTYIYTAACCIGAISVFLAGIKSRIVYTSLGTRLDYSKLVFLILILSAVSAYLLKRIWDKNNRKTKVIRKIEYINPPQNSDEFDESFSTDVKQTQCTPSFSEPDIDQNYKEINPTVLLNKDMQSYICRLEPIDDTCEVIYIRSFPFIIGKHKDNVDYFLNKEIVSRYHVKITKEDSKYYIMDLNSLNGTCLNNKTLCCYQRYELKEGDEISIAGIRYIFRDSVY</sequence>
<feature type="domain" description="FHA" evidence="3">
    <location>
        <begin position="384"/>
        <end position="434"/>
    </location>
</feature>
<dbReference type="InterPro" id="IPR045962">
    <property type="entry name" value="DUF6382"/>
</dbReference>
<evidence type="ECO:0000256" key="2">
    <source>
        <dbReference type="SAM" id="Phobius"/>
    </source>
</evidence>
<proteinExistence type="predicted"/>
<dbReference type="InterPro" id="IPR000253">
    <property type="entry name" value="FHA_dom"/>
</dbReference>
<feature type="compositionally biased region" description="Basic and acidic residues" evidence="1">
    <location>
        <begin position="196"/>
        <end position="212"/>
    </location>
</feature>
<keyword evidence="2" id="KW-0812">Transmembrane</keyword>
<dbReference type="AlphaFoldDB" id="A0A0H5SLS8"/>
<accession>A0A0H5SLS8</accession>
<dbReference type="SMART" id="SM00240">
    <property type="entry name" value="FHA"/>
    <property type="match status" value="1"/>
</dbReference>
<name>A0A0H5SLS8_HERHM</name>
<evidence type="ECO:0000313" key="4">
    <source>
        <dbReference type="EMBL" id="CRZ35746.1"/>
    </source>
</evidence>